<reference evidence="1 2" key="1">
    <citation type="submission" date="2023-02" db="EMBL/GenBank/DDBJ databases">
        <title>LHISI_Scaffold_Assembly.</title>
        <authorList>
            <person name="Stuart O.P."/>
            <person name="Cleave R."/>
            <person name="Magrath M.J.L."/>
            <person name="Mikheyev A.S."/>
        </authorList>
    </citation>
    <scope>NUCLEOTIDE SEQUENCE [LARGE SCALE GENOMIC DNA]</scope>
    <source>
        <strain evidence="1">Daus_M_001</strain>
        <tissue evidence="1">Leg muscle</tissue>
    </source>
</reference>
<evidence type="ECO:0000313" key="1">
    <source>
        <dbReference type="EMBL" id="KAJ8888668.1"/>
    </source>
</evidence>
<accession>A0ABQ9HXY9</accession>
<gene>
    <name evidence="1" type="ORF">PR048_008160</name>
</gene>
<dbReference type="Proteomes" id="UP001159363">
    <property type="component" value="Chromosome 3"/>
</dbReference>
<evidence type="ECO:0000313" key="2">
    <source>
        <dbReference type="Proteomes" id="UP001159363"/>
    </source>
</evidence>
<organism evidence="1 2">
    <name type="scientific">Dryococelus australis</name>
    <dbReference type="NCBI Taxonomy" id="614101"/>
    <lineage>
        <taxon>Eukaryota</taxon>
        <taxon>Metazoa</taxon>
        <taxon>Ecdysozoa</taxon>
        <taxon>Arthropoda</taxon>
        <taxon>Hexapoda</taxon>
        <taxon>Insecta</taxon>
        <taxon>Pterygota</taxon>
        <taxon>Neoptera</taxon>
        <taxon>Polyneoptera</taxon>
        <taxon>Phasmatodea</taxon>
        <taxon>Verophasmatodea</taxon>
        <taxon>Anareolatae</taxon>
        <taxon>Phasmatidae</taxon>
        <taxon>Eurycanthinae</taxon>
        <taxon>Dryococelus</taxon>
    </lineage>
</organism>
<sequence>MWVIEASMEEHRNARAGENGISPRKPVDQRHLRFPHASIRTPADKVKKRGSDKGDTNTHTLCLIAPTRKMCSVSMWRSPAFYSILHRDLHLGSKAAGERTGHHVSTAYGRELSTKKERPRVSLIVLSYSNLHPQNRNRKTFRSACAVQDCTGQNLRVWANNEYSVSSPSAFDEDTTIKCEFLEDCIRIYECEPCLWQVKCKEYHGMVKKDAVYAQLLVILKEVRIKATKGATDIQDGGRHQHHLADDMKPIWRLTDMVCGGKDVFRPNLEAAPAQFRPQGLACTCGIGAGVREAAILLHHPTTIFDVIDLSLPTHVTFDLNLDPEDL</sequence>
<protein>
    <submittedName>
        <fullName evidence="1">Uncharacterized protein</fullName>
    </submittedName>
</protein>
<keyword evidence="2" id="KW-1185">Reference proteome</keyword>
<comment type="caution">
    <text evidence="1">The sequence shown here is derived from an EMBL/GenBank/DDBJ whole genome shotgun (WGS) entry which is preliminary data.</text>
</comment>
<dbReference type="EMBL" id="JARBHB010000003">
    <property type="protein sequence ID" value="KAJ8888668.1"/>
    <property type="molecule type" value="Genomic_DNA"/>
</dbReference>
<proteinExistence type="predicted"/>
<name>A0ABQ9HXY9_9NEOP</name>